<evidence type="ECO:0000256" key="4">
    <source>
        <dbReference type="ARBA" id="ARBA00023163"/>
    </source>
</evidence>
<dbReference type="InterPro" id="IPR036390">
    <property type="entry name" value="WH_DNA-bd_sf"/>
</dbReference>
<keyword evidence="7" id="KW-1185">Reference proteome</keyword>
<comment type="similarity">
    <text evidence="1">Belongs to the LysR transcriptional regulatory family.</text>
</comment>
<dbReference type="EMBL" id="JAQQLF010000032">
    <property type="protein sequence ID" value="MDC7719118.1"/>
    <property type="molecule type" value="Genomic_DNA"/>
</dbReference>
<dbReference type="InterPro" id="IPR000847">
    <property type="entry name" value="LysR_HTH_N"/>
</dbReference>
<evidence type="ECO:0000256" key="1">
    <source>
        <dbReference type="ARBA" id="ARBA00009437"/>
    </source>
</evidence>
<dbReference type="InterPro" id="IPR058163">
    <property type="entry name" value="LysR-type_TF_proteobact-type"/>
</dbReference>
<dbReference type="SUPFAM" id="SSF46785">
    <property type="entry name" value="Winged helix' DNA-binding domain"/>
    <property type="match status" value="1"/>
</dbReference>
<keyword evidence="2" id="KW-0805">Transcription regulation</keyword>
<evidence type="ECO:0000256" key="3">
    <source>
        <dbReference type="ARBA" id="ARBA00023125"/>
    </source>
</evidence>
<dbReference type="PANTHER" id="PTHR30537:SF5">
    <property type="entry name" value="HTH-TYPE TRANSCRIPTIONAL ACTIVATOR TTDR-RELATED"/>
    <property type="match status" value="1"/>
</dbReference>
<dbReference type="Gene3D" id="1.10.10.10">
    <property type="entry name" value="Winged helix-like DNA-binding domain superfamily/Winged helix DNA-binding domain"/>
    <property type="match status" value="1"/>
</dbReference>
<proteinExistence type="inferred from homology"/>
<organism evidence="6 7">
    <name type="scientific">Vogesella aquatica</name>
    <dbReference type="NCBI Taxonomy" id="2984206"/>
    <lineage>
        <taxon>Bacteria</taxon>
        <taxon>Pseudomonadati</taxon>
        <taxon>Pseudomonadota</taxon>
        <taxon>Betaproteobacteria</taxon>
        <taxon>Neisseriales</taxon>
        <taxon>Chromobacteriaceae</taxon>
        <taxon>Vogesella</taxon>
    </lineage>
</organism>
<reference evidence="6 7" key="1">
    <citation type="submission" date="2023-01" db="EMBL/GenBank/DDBJ databases">
        <title>Novel species of the genus Vogesella isolated from rivers.</title>
        <authorList>
            <person name="Lu H."/>
        </authorList>
    </citation>
    <scope>NUCLEOTIDE SEQUENCE [LARGE SCALE GENOMIC DNA]</scope>
    <source>
        <strain evidence="6 7">DC21W</strain>
    </source>
</reference>
<dbReference type="InterPro" id="IPR036388">
    <property type="entry name" value="WH-like_DNA-bd_sf"/>
</dbReference>
<evidence type="ECO:0000256" key="2">
    <source>
        <dbReference type="ARBA" id="ARBA00023015"/>
    </source>
</evidence>
<evidence type="ECO:0000259" key="5">
    <source>
        <dbReference type="PROSITE" id="PS50931"/>
    </source>
</evidence>
<dbReference type="Pfam" id="PF00126">
    <property type="entry name" value="HTH_1"/>
    <property type="match status" value="1"/>
</dbReference>
<dbReference type="SUPFAM" id="SSF53850">
    <property type="entry name" value="Periplasmic binding protein-like II"/>
    <property type="match status" value="1"/>
</dbReference>
<comment type="caution">
    <text evidence="6">The sequence shown here is derived from an EMBL/GenBank/DDBJ whole genome shotgun (WGS) entry which is preliminary data.</text>
</comment>
<evidence type="ECO:0000313" key="7">
    <source>
        <dbReference type="Proteomes" id="UP001219956"/>
    </source>
</evidence>
<dbReference type="Gene3D" id="3.40.190.290">
    <property type="match status" value="1"/>
</dbReference>
<sequence length="305" mass="34118">MKATPSLPPDALLAFDALARCLSFTAAANDLGCAKSRVSQLIKELEQELGTVLVLRNTRRVVLTESGQRLARHAEKLRVLLAGIRTDIDESKDKVEGPLRIGCSAGLAQQLLGPLLAELAHEFPDLQVRLQVENRVVDPVVEGLDFCLRTRNVHDDRLVARPVGLVWEKLYASPEYLAEHGSPHALDDLQLHRLISNAYYSEQGEEWRLERDDQQTTIKLRPALTVDQYSVVASVLKQHHGIGLLPSYMGQPLVEKGILAEVLPDWRAAGWPVFLVFAYQQPLPRKYQAFMSFIIPRLQDKLGSP</sequence>
<feature type="domain" description="HTH lysR-type" evidence="5">
    <location>
        <begin position="7"/>
        <end position="64"/>
    </location>
</feature>
<keyword evidence="3" id="KW-0238">DNA-binding</keyword>
<dbReference type="InterPro" id="IPR005119">
    <property type="entry name" value="LysR_subst-bd"/>
</dbReference>
<protein>
    <submittedName>
        <fullName evidence="6">LysR family transcriptional regulator</fullName>
    </submittedName>
</protein>
<name>A0ABT5J3S2_9NEIS</name>
<dbReference type="RefSeq" id="WP_272753302.1">
    <property type="nucleotide sequence ID" value="NZ_JAQQLF010000032.1"/>
</dbReference>
<keyword evidence="4" id="KW-0804">Transcription</keyword>
<dbReference type="Pfam" id="PF03466">
    <property type="entry name" value="LysR_substrate"/>
    <property type="match status" value="1"/>
</dbReference>
<accession>A0ABT5J3S2</accession>
<dbReference type="PANTHER" id="PTHR30537">
    <property type="entry name" value="HTH-TYPE TRANSCRIPTIONAL REGULATOR"/>
    <property type="match status" value="1"/>
</dbReference>
<dbReference type="CDD" id="cd08422">
    <property type="entry name" value="PBP2_CrgA_like"/>
    <property type="match status" value="1"/>
</dbReference>
<evidence type="ECO:0000313" key="6">
    <source>
        <dbReference type="EMBL" id="MDC7719118.1"/>
    </source>
</evidence>
<dbReference type="PROSITE" id="PS50931">
    <property type="entry name" value="HTH_LYSR"/>
    <property type="match status" value="1"/>
</dbReference>
<gene>
    <name evidence="6" type="ORF">PQU95_18100</name>
</gene>
<dbReference type="Proteomes" id="UP001219956">
    <property type="component" value="Unassembled WGS sequence"/>
</dbReference>